<dbReference type="RefSeq" id="WP_009055886.1">
    <property type="nucleotide sequence ID" value="NZ_AJYA01000030.1"/>
</dbReference>
<organism evidence="1 2">
    <name type="scientific">Nitritalea halalkaliphila LW7</name>
    <dbReference type="NCBI Taxonomy" id="1189621"/>
    <lineage>
        <taxon>Bacteria</taxon>
        <taxon>Pseudomonadati</taxon>
        <taxon>Bacteroidota</taxon>
        <taxon>Cytophagia</taxon>
        <taxon>Cytophagales</taxon>
        <taxon>Cyclobacteriaceae</taxon>
        <taxon>Nitritalea</taxon>
    </lineage>
</organism>
<dbReference type="STRING" id="1189621.A3SI_13517"/>
<dbReference type="AlphaFoldDB" id="I5C0R8"/>
<gene>
    <name evidence="1" type="ORF">A3SI_13517</name>
</gene>
<sequence length="208" mass="24545">MNLFGYNLDFNTLYYPGKHAYMVVAKVDYLRINENDFLNFGFLHTRANFFRESTYNFEVMAQYSYDNFRGLDPRWVFGGSLRRVLAKSENLRLVLGVGAIYEEERWLIPGAEVPAFREVQFLKSSNYLSFRVSINDYVSLNTVNYYQVGYDRDFGFFRHRLNNSTVLNTKLSERLSLTNTFEIAYEDRPIVEITNLIYSFRTGIAFNF</sequence>
<name>I5C0R8_9BACT</name>
<evidence type="ECO:0000313" key="2">
    <source>
        <dbReference type="Proteomes" id="UP000005551"/>
    </source>
</evidence>
<proteinExistence type="predicted"/>
<protein>
    <recommendedName>
        <fullName evidence="3">DUF481 domain-containing protein</fullName>
    </recommendedName>
</protein>
<dbReference type="Proteomes" id="UP000005551">
    <property type="component" value="Unassembled WGS sequence"/>
</dbReference>
<dbReference type="EMBL" id="AJYA01000030">
    <property type="protein sequence ID" value="EIM75420.1"/>
    <property type="molecule type" value="Genomic_DNA"/>
</dbReference>
<accession>I5C0R8</accession>
<dbReference type="InterPro" id="IPR007433">
    <property type="entry name" value="DUF481"/>
</dbReference>
<keyword evidence="2" id="KW-1185">Reference proteome</keyword>
<reference evidence="1 2" key="1">
    <citation type="submission" date="2012-05" db="EMBL/GenBank/DDBJ databases">
        <title>Genome sequence of Nitritalea halalkaliphila LW7.</title>
        <authorList>
            <person name="Jangir P.K."/>
            <person name="Singh A."/>
            <person name="Shivaji S."/>
            <person name="Sharma R."/>
        </authorList>
    </citation>
    <scope>NUCLEOTIDE SEQUENCE [LARGE SCALE GENOMIC DNA]</scope>
    <source>
        <strain evidence="1 2">LW7</strain>
    </source>
</reference>
<comment type="caution">
    <text evidence="1">The sequence shown here is derived from an EMBL/GenBank/DDBJ whole genome shotgun (WGS) entry which is preliminary data.</text>
</comment>
<evidence type="ECO:0000313" key="1">
    <source>
        <dbReference type="EMBL" id="EIM75420.1"/>
    </source>
</evidence>
<evidence type="ECO:0008006" key="3">
    <source>
        <dbReference type="Google" id="ProtNLM"/>
    </source>
</evidence>
<dbReference type="Pfam" id="PF04338">
    <property type="entry name" value="DUF481"/>
    <property type="match status" value="1"/>
</dbReference>